<dbReference type="OrthoDB" id="581172at2"/>
<keyword evidence="5" id="KW-0998">Cell outer membrane</keyword>
<keyword evidence="2" id="KW-1134">Transmembrane beta strand</keyword>
<proteinExistence type="predicted"/>
<comment type="caution">
    <text evidence="7">The sequence shown here is derived from an EMBL/GenBank/DDBJ whole genome shotgun (WGS) entry which is preliminary data.</text>
</comment>
<accession>A0A5C5VAA0</accession>
<dbReference type="GO" id="GO:0015288">
    <property type="term" value="F:porin activity"/>
    <property type="evidence" value="ECO:0007669"/>
    <property type="project" value="TreeGrafter"/>
</dbReference>
<gene>
    <name evidence="7" type="ORF">KOR34_04390</name>
</gene>
<reference evidence="7 8" key="1">
    <citation type="submission" date="2019-02" db="EMBL/GenBank/DDBJ databases">
        <title>Deep-cultivation of Planctomycetes and their phenomic and genomic characterization uncovers novel biology.</title>
        <authorList>
            <person name="Wiegand S."/>
            <person name="Jogler M."/>
            <person name="Boedeker C."/>
            <person name="Pinto D."/>
            <person name="Vollmers J."/>
            <person name="Rivas-Marin E."/>
            <person name="Kohn T."/>
            <person name="Peeters S.H."/>
            <person name="Heuer A."/>
            <person name="Rast P."/>
            <person name="Oberbeckmann S."/>
            <person name="Bunk B."/>
            <person name="Jeske O."/>
            <person name="Meyerdierks A."/>
            <person name="Storesund J.E."/>
            <person name="Kallscheuer N."/>
            <person name="Luecker S."/>
            <person name="Lage O.M."/>
            <person name="Pohl T."/>
            <person name="Merkel B.J."/>
            <person name="Hornburger P."/>
            <person name="Mueller R.-W."/>
            <person name="Bruemmer F."/>
            <person name="Labrenz M."/>
            <person name="Spormann A.M."/>
            <person name="Op Den Camp H."/>
            <person name="Overmann J."/>
            <person name="Amann R."/>
            <person name="Jetten M.S.M."/>
            <person name="Mascher T."/>
            <person name="Medema M.H."/>
            <person name="Devos D.P."/>
            <person name="Kaster A.-K."/>
            <person name="Ovreas L."/>
            <person name="Rohde M."/>
            <person name="Galperin M.Y."/>
            <person name="Jogler C."/>
        </authorList>
    </citation>
    <scope>NUCLEOTIDE SEQUENCE [LARGE SCALE GENOMIC DNA]</scope>
    <source>
        <strain evidence="7 8">KOR34</strain>
    </source>
</reference>
<organism evidence="7 8">
    <name type="scientific">Posidoniimonas corsicana</name>
    <dbReference type="NCBI Taxonomy" id="1938618"/>
    <lineage>
        <taxon>Bacteria</taxon>
        <taxon>Pseudomonadati</taxon>
        <taxon>Planctomycetota</taxon>
        <taxon>Planctomycetia</taxon>
        <taxon>Pirellulales</taxon>
        <taxon>Lacipirellulaceae</taxon>
        <taxon>Posidoniimonas</taxon>
    </lineage>
</organism>
<feature type="region of interest" description="Disordered" evidence="6">
    <location>
        <begin position="27"/>
        <end position="62"/>
    </location>
</feature>
<dbReference type="Gene3D" id="1.20.1600.10">
    <property type="entry name" value="Outer membrane efflux proteins (OEP)"/>
    <property type="match status" value="1"/>
</dbReference>
<evidence type="ECO:0000313" key="7">
    <source>
        <dbReference type="EMBL" id="TWT35546.1"/>
    </source>
</evidence>
<dbReference type="RefSeq" id="WP_146561802.1">
    <property type="nucleotide sequence ID" value="NZ_SIHJ01000001.1"/>
</dbReference>
<dbReference type="EMBL" id="SIHJ01000001">
    <property type="protein sequence ID" value="TWT35546.1"/>
    <property type="molecule type" value="Genomic_DNA"/>
</dbReference>
<sequence length="535" mass="58445">MRWLEWVLACSVSMAAVAPGCRTARPATSAAVPTPIPDVQPAAYQAPAPSVPGEDAAEEEETLRLPPLDAGEPEEVPLPVSAPSVEQLAASVRLHFPLVQQAVAARVIASGEALAAAGAFDRKLEGASISQPLDFYENYRHEIGVKRDTYWGGETFAGYRVGRGDFEPWYQERQTNEGGEFKLGFLAPLARDRGIDENRAELWRAQLERGRVEPEIRAMIIGSVRDATAVYWQWVASAAAYRIAGEVLQLGLDRADYLERQVDEGEKAQIDIVDNRRIIVSRQAKLTDARRKLEQSAVKLSLFLRDDTGRPVVLPLALANVTFPDALAPEAWGEQADVPLAQANRPELEELQLARRQLAVLLRQANNETRPRVDAGLLAAQDVGAPTSAKRDKSELKLEASVLLSVPLERRKALGKARQLRGKIAQLRAKTRFASDKIAAETQAAHVGLTAAAERAAQTTEGVALAERMQAAEERLYREGQSTLFNLNLREQQLAEAAIARVEALYDYHVALADYAAALGFESAASLEPLARSGF</sequence>
<dbReference type="GO" id="GO:1990281">
    <property type="term" value="C:efflux pump complex"/>
    <property type="evidence" value="ECO:0007669"/>
    <property type="project" value="TreeGrafter"/>
</dbReference>
<evidence type="ECO:0000256" key="6">
    <source>
        <dbReference type="SAM" id="MobiDB-lite"/>
    </source>
</evidence>
<dbReference type="Proteomes" id="UP000316714">
    <property type="component" value="Unassembled WGS sequence"/>
</dbReference>
<dbReference type="GO" id="GO:0009279">
    <property type="term" value="C:cell outer membrane"/>
    <property type="evidence" value="ECO:0007669"/>
    <property type="project" value="UniProtKB-SubCell"/>
</dbReference>
<evidence type="ECO:0000313" key="8">
    <source>
        <dbReference type="Proteomes" id="UP000316714"/>
    </source>
</evidence>
<protein>
    <submittedName>
        <fullName evidence="7">Outer membrane efflux protein</fullName>
    </submittedName>
</protein>
<keyword evidence="4" id="KW-0472">Membrane</keyword>
<dbReference type="SUPFAM" id="SSF56954">
    <property type="entry name" value="Outer membrane efflux proteins (OEP)"/>
    <property type="match status" value="1"/>
</dbReference>
<dbReference type="GO" id="GO:0015562">
    <property type="term" value="F:efflux transmembrane transporter activity"/>
    <property type="evidence" value="ECO:0007669"/>
    <property type="project" value="InterPro"/>
</dbReference>
<comment type="subcellular location">
    <subcellularLocation>
        <location evidence="1">Cell outer membrane</location>
    </subcellularLocation>
</comment>
<dbReference type="PANTHER" id="PTHR30026:SF21">
    <property type="entry name" value="SLR1270 PROTEIN"/>
    <property type="match status" value="1"/>
</dbReference>
<evidence type="ECO:0000256" key="2">
    <source>
        <dbReference type="ARBA" id="ARBA00022452"/>
    </source>
</evidence>
<keyword evidence="8" id="KW-1185">Reference proteome</keyword>
<keyword evidence="3" id="KW-0812">Transmembrane</keyword>
<name>A0A5C5VAA0_9BACT</name>
<evidence type="ECO:0000256" key="1">
    <source>
        <dbReference type="ARBA" id="ARBA00004442"/>
    </source>
</evidence>
<evidence type="ECO:0000256" key="4">
    <source>
        <dbReference type="ARBA" id="ARBA00023136"/>
    </source>
</evidence>
<evidence type="ECO:0000256" key="3">
    <source>
        <dbReference type="ARBA" id="ARBA00022692"/>
    </source>
</evidence>
<dbReference type="PANTHER" id="PTHR30026">
    <property type="entry name" value="OUTER MEMBRANE PROTEIN TOLC"/>
    <property type="match status" value="1"/>
</dbReference>
<dbReference type="AlphaFoldDB" id="A0A5C5VAA0"/>
<evidence type="ECO:0000256" key="5">
    <source>
        <dbReference type="ARBA" id="ARBA00023237"/>
    </source>
</evidence>
<dbReference type="InterPro" id="IPR051906">
    <property type="entry name" value="TolC-like"/>
</dbReference>